<dbReference type="PANTHER" id="PTHR12993:SF26">
    <property type="entry name" value="1D-MYO-INOSITOL 2-ACETAMIDO-2-DEOXY-ALPHA-D-GLUCOPYRANOSIDE DEACETYLASE"/>
    <property type="match status" value="1"/>
</dbReference>
<comment type="caution">
    <text evidence="3">The sequence shown here is derived from an EMBL/GenBank/DDBJ whole genome shotgun (WGS) entry which is preliminary data.</text>
</comment>
<accession>A0ABS2VHJ9</accession>
<evidence type="ECO:0000256" key="1">
    <source>
        <dbReference type="ARBA" id="ARBA00022833"/>
    </source>
</evidence>
<keyword evidence="1" id="KW-0862">Zinc</keyword>
<name>A0ABS2VHJ9_STRAS</name>
<keyword evidence="4" id="KW-1185">Reference proteome</keyword>
<evidence type="ECO:0000313" key="3">
    <source>
        <dbReference type="EMBL" id="MBN0042559.1"/>
    </source>
</evidence>
<sequence length="275" mass="28834">MPAPNVLAVFAHPDDESLSAGGLLARHAAAGARTAVVTATWAAGTVRAGELADALRVLGAGAPRLLGYADERVPHSAPGRPRLCDTPPEQVVARVVAHIRDVRPDVVVTHDAHGGLPGHPDHVRTHEVTARAVRVAGLGHLHPDTGAPWQPRELRLATHPQSAVPALQEAIGAHKAVHSVPDDQVGTALDVGPWLERKIAAILAHRSEVERGALPGVIAGLSPEARRRLFGTEWYICHALTAGHPAVPETGSLPLSDRGSGETAGHRTDRPGRPD</sequence>
<evidence type="ECO:0000256" key="2">
    <source>
        <dbReference type="SAM" id="MobiDB-lite"/>
    </source>
</evidence>
<dbReference type="SUPFAM" id="SSF102588">
    <property type="entry name" value="LmbE-like"/>
    <property type="match status" value="1"/>
</dbReference>
<dbReference type="InterPro" id="IPR003737">
    <property type="entry name" value="GlcNAc_PI_deacetylase-related"/>
</dbReference>
<dbReference type="PANTHER" id="PTHR12993">
    <property type="entry name" value="N-ACETYLGLUCOSAMINYL-PHOSPHATIDYLINOSITOL DE-N-ACETYLASE-RELATED"/>
    <property type="match status" value="1"/>
</dbReference>
<dbReference type="Gene3D" id="3.40.50.10320">
    <property type="entry name" value="LmbE-like"/>
    <property type="match status" value="1"/>
</dbReference>
<dbReference type="InterPro" id="IPR024078">
    <property type="entry name" value="LmbE-like_dom_sf"/>
</dbReference>
<reference evidence="3 4" key="1">
    <citation type="submission" date="2021-02" db="EMBL/GenBank/DDBJ databases">
        <title>Whole genome sequencing of Streptomyces actuosus VRA1.</title>
        <authorList>
            <person name="Sen G."/>
            <person name="Sen A."/>
        </authorList>
    </citation>
    <scope>NUCLEOTIDE SEQUENCE [LARGE SCALE GENOMIC DNA]</scope>
    <source>
        <strain evidence="3 4">VRA1</strain>
    </source>
</reference>
<dbReference type="Proteomes" id="UP000788262">
    <property type="component" value="Unassembled WGS sequence"/>
</dbReference>
<feature type="region of interest" description="Disordered" evidence="2">
    <location>
        <begin position="246"/>
        <end position="275"/>
    </location>
</feature>
<evidence type="ECO:0000313" key="4">
    <source>
        <dbReference type="Proteomes" id="UP000788262"/>
    </source>
</evidence>
<dbReference type="RefSeq" id="WP_205380802.1">
    <property type="nucleotide sequence ID" value="NZ_JAFFZS010000001.1"/>
</dbReference>
<gene>
    <name evidence="3" type="ORF">JS756_00215</name>
</gene>
<protein>
    <submittedName>
        <fullName evidence="3">PIG-L family deacetylase</fullName>
    </submittedName>
</protein>
<proteinExistence type="predicted"/>
<feature type="compositionally biased region" description="Basic and acidic residues" evidence="2">
    <location>
        <begin position="264"/>
        <end position="275"/>
    </location>
</feature>
<organism evidence="3 4">
    <name type="scientific">Streptomyces actuosus</name>
    <dbReference type="NCBI Taxonomy" id="1885"/>
    <lineage>
        <taxon>Bacteria</taxon>
        <taxon>Bacillati</taxon>
        <taxon>Actinomycetota</taxon>
        <taxon>Actinomycetes</taxon>
        <taxon>Kitasatosporales</taxon>
        <taxon>Streptomycetaceae</taxon>
        <taxon>Streptomyces</taxon>
    </lineage>
</organism>
<dbReference type="Pfam" id="PF02585">
    <property type="entry name" value="PIG-L"/>
    <property type="match status" value="1"/>
</dbReference>
<dbReference type="EMBL" id="JAFFZS010000001">
    <property type="protein sequence ID" value="MBN0042559.1"/>
    <property type="molecule type" value="Genomic_DNA"/>
</dbReference>